<accession>A0A1M4SE98</accession>
<dbReference type="EMBL" id="FQUL01000002">
    <property type="protein sequence ID" value="SHE30526.1"/>
    <property type="molecule type" value="Genomic_DNA"/>
</dbReference>
<dbReference type="PROSITE" id="PS51755">
    <property type="entry name" value="OMPR_PHOB"/>
    <property type="match status" value="1"/>
</dbReference>
<keyword evidence="2" id="KW-0902">Two-component regulatory system</keyword>
<dbReference type="SMART" id="SM00448">
    <property type="entry name" value="REC"/>
    <property type="match status" value="1"/>
</dbReference>
<evidence type="ECO:0000256" key="2">
    <source>
        <dbReference type="ARBA" id="ARBA00023012"/>
    </source>
</evidence>
<evidence type="ECO:0000313" key="11">
    <source>
        <dbReference type="Proteomes" id="UP000184295"/>
    </source>
</evidence>
<dbReference type="PROSITE" id="PS50110">
    <property type="entry name" value="RESPONSE_REGULATORY"/>
    <property type="match status" value="1"/>
</dbReference>
<evidence type="ECO:0000256" key="7">
    <source>
        <dbReference type="PROSITE-ProRule" id="PRU01091"/>
    </source>
</evidence>
<dbReference type="CDD" id="cd00383">
    <property type="entry name" value="trans_reg_C"/>
    <property type="match status" value="1"/>
</dbReference>
<dbReference type="Proteomes" id="UP000184295">
    <property type="component" value="Unassembled WGS sequence"/>
</dbReference>
<feature type="domain" description="Response regulatory" evidence="8">
    <location>
        <begin position="6"/>
        <end position="120"/>
    </location>
</feature>
<keyword evidence="11" id="KW-1185">Reference proteome</keyword>
<dbReference type="InterPro" id="IPR011006">
    <property type="entry name" value="CheY-like_superfamily"/>
</dbReference>
<dbReference type="OrthoDB" id="3231823at2"/>
<dbReference type="AlphaFoldDB" id="A0A1M4SE98"/>
<dbReference type="InterPro" id="IPR001867">
    <property type="entry name" value="OmpR/PhoB-type_DNA-bd"/>
</dbReference>
<dbReference type="GO" id="GO:0000976">
    <property type="term" value="F:transcription cis-regulatory region binding"/>
    <property type="evidence" value="ECO:0007669"/>
    <property type="project" value="TreeGrafter"/>
</dbReference>
<evidence type="ECO:0000259" key="8">
    <source>
        <dbReference type="PROSITE" id="PS50110"/>
    </source>
</evidence>
<protein>
    <submittedName>
        <fullName evidence="10">Two-component system, OmpR family, alkaline phosphatase synthesis response regulator PhoP</fullName>
    </submittedName>
</protein>
<dbReference type="Gene3D" id="1.10.10.10">
    <property type="entry name" value="Winged helix-like DNA-binding domain superfamily/Winged helix DNA-binding domain"/>
    <property type="match status" value="1"/>
</dbReference>
<dbReference type="InterPro" id="IPR036388">
    <property type="entry name" value="WH-like_DNA-bd_sf"/>
</dbReference>
<evidence type="ECO:0000256" key="6">
    <source>
        <dbReference type="PROSITE-ProRule" id="PRU00169"/>
    </source>
</evidence>
<dbReference type="Gene3D" id="3.40.50.2300">
    <property type="match status" value="1"/>
</dbReference>
<evidence type="ECO:0000256" key="4">
    <source>
        <dbReference type="ARBA" id="ARBA00023125"/>
    </source>
</evidence>
<dbReference type="GO" id="GO:0005829">
    <property type="term" value="C:cytosol"/>
    <property type="evidence" value="ECO:0007669"/>
    <property type="project" value="TreeGrafter"/>
</dbReference>
<organism evidence="10 11">
    <name type="scientific">Ferrithrix thermotolerans DSM 19514</name>
    <dbReference type="NCBI Taxonomy" id="1121881"/>
    <lineage>
        <taxon>Bacteria</taxon>
        <taxon>Bacillati</taxon>
        <taxon>Actinomycetota</taxon>
        <taxon>Acidimicrobiia</taxon>
        <taxon>Acidimicrobiales</taxon>
        <taxon>Acidimicrobiaceae</taxon>
        <taxon>Ferrithrix</taxon>
    </lineage>
</organism>
<proteinExistence type="predicted"/>
<dbReference type="InterPro" id="IPR039420">
    <property type="entry name" value="WalR-like"/>
</dbReference>
<evidence type="ECO:0000313" key="10">
    <source>
        <dbReference type="EMBL" id="SHE30526.1"/>
    </source>
</evidence>
<dbReference type="Gene3D" id="6.10.250.690">
    <property type="match status" value="1"/>
</dbReference>
<dbReference type="InterPro" id="IPR001789">
    <property type="entry name" value="Sig_transdc_resp-reg_receiver"/>
</dbReference>
<dbReference type="SUPFAM" id="SSF52172">
    <property type="entry name" value="CheY-like"/>
    <property type="match status" value="1"/>
</dbReference>
<feature type="modified residue" description="4-aspartylphosphate" evidence="6">
    <location>
        <position position="55"/>
    </location>
</feature>
<keyword evidence="5" id="KW-0804">Transcription</keyword>
<dbReference type="Pfam" id="PF00486">
    <property type="entry name" value="Trans_reg_C"/>
    <property type="match status" value="1"/>
</dbReference>
<dbReference type="FunFam" id="3.40.50.2300:FF:000001">
    <property type="entry name" value="DNA-binding response regulator PhoB"/>
    <property type="match status" value="1"/>
</dbReference>
<feature type="domain" description="OmpR/PhoB-type" evidence="9">
    <location>
        <begin position="131"/>
        <end position="225"/>
    </location>
</feature>
<evidence type="ECO:0000256" key="3">
    <source>
        <dbReference type="ARBA" id="ARBA00023015"/>
    </source>
</evidence>
<dbReference type="GO" id="GO:0032993">
    <property type="term" value="C:protein-DNA complex"/>
    <property type="evidence" value="ECO:0007669"/>
    <property type="project" value="TreeGrafter"/>
</dbReference>
<dbReference type="SMART" id="SM00862">
    <property type="entry name" value="Trans_reg_C"/>
    <property type="match status" value="1"/>
</dbReference>
<evidence type="ECO:0000259" key="9">
    <source>
        <dbReference type="PROSITE" id="PS51755"/>
    </source>
</evidence>
<dbReference type="STRING" id="1121881.SAMN02745225_00238"/>
<evidence type="ECO:0000256" key="5">
    <source>
        <dbReference type="ARBA" id="ARBA00023163"/>
    </source>
</evidence>
<dbReference type="SUPFAM" id="SSF46894">
    <property type="entry name" value="C-terminal effector domain of the bipartite response regulators"/>
    <property type="match status" value="1"/>
</dbReference>
<evidence type="ECO:0000256" key="1">
    <source>
        <dbReference type="ARBA" id="ARBA00022553"/>
    </source>
</evidence>
<keyword evidence="1 6" id="KW-0597">Phosphoprotein</keyword>
<dbReference type="PANTHER" id="PTHR48111:SF1">
    <property type="entry name" value="TWO-COMPONENT RESPONSE REGULATOR ORR33"/>
    <property type="match status" value="1"/>
</dbReference>
<dbReference type="PANTHER" id="PTHR48111">
    <property type="entry name" value="REGULATOR OF RPOS"/>
    <property type="match status" value="1"/>
</dbReference>
<dbReference type="GO" id="GO:0006355">
    <property type="term" value="P:regulation of DNA-templated transcription"/>
    <property type="evidence" value="ECO:0007669"/>
    <property type="project" value="InterPro"/>
</dbReference>
<reference evidence="11" key="1">
    <citation type="submission" date="2016-11" db="EMBL/GenBank/DDBJ databases">
        <authorList>
            <person name="Varghese N."/>
            <person name="Submissions S."/>
        </authorList>
    </citation>
    <scope>NUCLEOTIDE SEQUENCE [LARGE SCALE GENOMIC DNA]</scope>
    <source>
        <strain evidence="11">DSM 19514</strain>
    </source>
</reference>
<dbReference type="FunFam" id="1.10.10.10:FF:000018">
    <property type="entry name" value="DNA-binding response regulator ResD"/>
    <property type="match status" value="1"/>
</dbReference>
<dbReference type="Pfam" id="PF00072">
    <property type="entry name" value="Response_reg"/>
    <property type="match status" value="1"/>
</dbReference>
<name>A0A1M4SE98_9ACTN</name>
<dbReference type="RefSeq" id="WP_072787929.1">
    <property type="nucleotide sequence ID" value="NZ_FQUL01000002.1"/>
</dbReference>
<dbReference type="InterPro" id="IPR016032">
    <property type="entry name" value="Sig_transdc_resp-reg_C-effctor"/>
</dbReference>
<dbReference type="GO" id="GO:0000156">
    <property type="term" value="F:phosphorelay response regulator activity"/>
    <property type="evidence" value="ECO:0007669"/>
    <property type="project" value="TreeGrafter"/>
</dbReference>
<gene>
    <name evidence="10" type="ORF">SAMN02745225_00238</name>
</gene>
<feature type="DNA-binding region" description="OmpR/PhoB-type" evidence="7">
    <location>
        <begin position="131"/>
        <end position="225"/>
    </location>
</feature>
<sequence>MDTNAKVVVVEDDNSIADLLRTYLTKECFEVSVATQGAEALALIAELKPNIVVLDLNLPGALDGLDVCRALRKTSDTPIVMVTARDAELDRVLGLELGADDYVTKPFSPRELTARIKSILRRYNHSPVTNTDTLTLGGVVVDQKRRVVTLFGEPVALTTREFDLLAFLLQNRGLVLTRKQLLDGVWGPEWYGDDRTVDVHVRQLRKKLTDEFPLATVWGVGYRLD</sequence>
<keyword evidence="4 7" id="KW-0238">DNA-binding</keyword>
<keyword evidence="3" id="KW-0805">Transcription regulation</keyword>